<dbReference type="PANTHER" id="PTHR47784:SF5">
    <property type="entry name" value="STEROL UPTAKE CONTROL PROTEIN 2"/>
    <property type="match status" value="1"/>
</dbReference>
<dbReference type="EMBL" id="MRDB01000194">
    <property type="protein sequence ID" value="RKL19581.1"/>
    <property type="molecule type" value="Genomic_DNA"/>
</dbReference>
<organism evidence="1 2">
    <name type="scientific">Gibberella intermedia</name>
    <name type="common">Bulb rot disease fungus</name>
    <name type="synonym">Fusarium proliferatum</name>
    <dbReference type="NCBI Taxonomy" id="948311"/>
    <lineage>
        <taxon>Eukaryota</taxon>
        <taxon>Fungi</taxon>
        <taxon>Dikarya</taxon>
        <taxon>Ascomycota</taxon>
        <taxon>Pezizomycotina</taxon>
        <taxon>Sordariomycetes</taxon>
        <taxon>Hypocreomycetidae</taxon>
        <taxon>Hypocreales</taxon>
        <taxon>Nectriaceae</taxon>
        <taxon>Fusarium</taxon>
        <taxon>Fusarium fujikuroi species complex</taxon>
    </lineage>
</organism>
<evidence type="ECO:0000313" key="1">
    <source>
        <dbReference type="EMBL" id="RKL19581.1"/>
    </source>
</evidence>
<accession>A0A420RRA0</accession>
<dbReference type="GO" id="GO:0001228">
    <property type="term" value="F:DNA-binding transcription activator activity, RNA polymerase II-specific"/>
    <property type="evidence" value="ECO:0007669"/>
    <property type="project" value="TreeGrafter"/>
</dbReference>
<gene>
    <name evidence="1" type="ORF">BFJ72_g15156</name>
</gene>
<proteinExistence type="predicted"/>
<sequence>MATPKRSSSNNIPTEEGSFEDWIYLIQGTKELRDSLGAEYPESSLAPLFAFTRERWEFYCSSDLISAWGDDMLSELHDRINASVDNTELLDIFGERISSLQSAASHILNWEGMDVFVWLYGCINGFFPLVKARNQVAWVILAYFCVMLKKAETQWWLQGWADRTMRGIYEQLDDEHRRWVLRPAEELGWIAPRG</sequence>
<evidence type="ECO:0000313" key="2">
    <source>
        <dbReference type="Proteomes" id="UP000283569"/>
    </source>
</evidence>
<dbReference type="InterPro" id="IPR053157">
    <property type="entry name" value="Sterol_Uptake_Regulator"/>
</dbReference>
<reference evidence="1 2" key="1">
    <citation type="journal article" date="2018" name="Sci. Rep.">
        <title>Characterisation of pathogen-specific regions and novel effector candidates in Fusarium oxysporum f. sp. cepae.</title>
        <authorList>
            <person name="Armitage A.D."/>
            <person name="Taylor A."/>
            <person name="Sobczyk M.K."/>
            <person name="Baxter L."/>
            <person name="Greenfield B.P."/>
            <person name="Bates H.J."/>
            <person name="Wilson F."/>
            <person name="Jackson A.C."/>
            <person name="Ott S."/>
            <person name="Harrison R.J."/>
            <person name="Clarkson J.P."/>
        </authorList>
    </citation>
    <scope>NUCLEOTIDE SEQUENCE [LARGE SCALE GENOMIC DNA]</scope>
    <source>
        <strain evidence="1 2">Fp_A8</strain>
    </source>
</reference>
<dbReference type="Proteomes" id="UP000283569">
    <property type="component" value="Unassembled WGS sequence"/>
</dbReference>
<dbReference type="PANTHER" id="PTHR47784">
    <property type="entry name" value="STEROL UPTAKE CONTROL PROTEIN 2"/>
    <property type="match status" value="1"/>
</dbReference>
<protein>
    <submittedName>
        <fullName evidence="1">Uncharacterized protein</fullName>
    </submittedName>
</protein>
<comment type="caution">
    <text evidence="1">The sequence shown here is derived from an EMBL/GenBank/DDBJ whole genome shotgun (WGS) entry which is preliminary data.</text>
</comment>
<dbReference type="AlphaFoldDB" id="A0A420RRA0"/>
<name>A0A420RRA0_GIBIN</name>